<dbReference type="PROSITE" id="PS50966">
    <property type="entry name" value="ZF_SWIM"/>
    <property type="match status" value="1"/>
</dbReference>
<dbReference type="PANTHER" id="PTHR10799">
    <property type="entry name" value="SNF2/RAD54 HELICASE FAMILY"/>
    <property type="match status" value="1"/>
</dbReference>
<dbReference type="CDD" id="cd18793">
    <property type="entry name" value="SF2_C_SNF"/>
    <property type="match status" value="1"/>
</dbReference>
<dbReference type="GO" id="GO:0016787">
    <property type="term" value="F:hydrolase activity"/>
    <property type="evidence" value="ECO:0007669"/>
    <property type="project" value="UniProtKB-KW"/>
</dbReference>
<feature type="region of interest" description="Disordered" evidence="3">
    <location>
        <begin position="1087"/>
        <end position="1107"/>
    </location>
</feature>
<dbReference type="SMART" id="SM00490">
    <property type="entry name" value="HELICc"/>
    <property type="match status" value="1"/>
</dbReference>
<sequence>MTVSYNHDDILYWLGLHTVGKARGYRDAVTHLEWRDARTLAGAVQGTRMSPYAVKVSFHDAWIESECSCPVGTNCKHVAALLAAALDHRLVAPSPGIRRELATWLEGFRNRQSAPPAGEKRQAQLKATQALAYVVTRSYSGETEVVFFKGKLDGSGAIRSLDSEWNNVEQALIKPPKFVSDEDIVILRGLWLGRSRESTSGYRLLGKTGSEILERLLGTGRAFVLPSGQTMFPIQPSPVHAAGARTGRTEWHVEADERMRPALQVDPAASLIVTTTEPFWYFDAASGEAGPVSMTLPARQVADFLSMPPISLDEAAAVASVLCDVAPGLPLPPASNVDAFHIIDADPVPLLVLDSLPLHSAAWTPQSRQMFDFATVIFDYGGQPFAAQSTSNLSRLDSGEIVQIQRKHELELRYFSQLHGAGLRKIAKHSVYGPKPFPEGMLAPRSVEDWPDFMKQTVPALRELGWKIDMSADFRFNVIEIDDIAGEARPTGEGWFELEMGIAVHDRTVRLEPLLAQLFRRDPRWLGGELDAIADDETVELKTDRNERLHLRASRLKPVVRVLIDLFDSFGNADMKISAWDAGRMSMLEQTGHWTFHGNSSAHEIARRLSQGVAPAAVPVPPALKATLRPYQQEGLNWMQFLRQNDLAGVLADDMGLGKTIQTLAHILAEKEAGRLDRPAMVVMPTSLMHNWKDEARRFASTLSVLELQGARRREHFDRIGAADLVLTTYPLLWRDADVLSAQEYHLLVLDEAQYVKNASTKAASVLRRMRARHRLCLTGTPLENHLGELWSQFDFLLPGFLGTQQDFTRRWRTPIEKGGDTARRDLLTRRLRPFMLRRRKDQVAKDLPPKTTIIQTVDLSGAQRDLYETVRTAMQEKVRAAIQAKGLARSHIVVLDALLKLRQVCCDPRLLPVTTAGRVKESAKLQQLMEMLPSLIDEGRRILVFSQFTSMLDLIAASLGDAGIAFEMLTGETADRAAPVKRFMEGKAPVFLISLKAGGVGLNLTAADTVIHYDPWWNPAAETQATDRTHRIGQDKPVFVYKLIAAGSVEEKIVAMQERKAALADAILSESATGAAPFTAGDIDALLEPMPGEEGEAPKTRKKRTG</sequence>
<dbReference type="PROSITE" id="PS51194">
    <property type="entry name" value="HELICASE_CTER"/>
    <property type="match status" value="1"/>
</dbReference>
<dbReference type="SUPFAM" id="SSF52540">
    <property type="entry name" value="P-loop containing nucleoside triphosphate hydrolases"/>
    <property type="match status" value="2"/>
</dbReference>
<dbReference type="EMBL" id="JAAIVB010000050">
    <property type="protein sequence ID" value="NEX62458.1"/>
    <property type="molecule type" value="Genomic_DNA"/>
</dbReference>
<feature type="domain" description="SWIM-type" evidence="4">
    <location>
        <begin position="52"/>
        <end position="86"/>
    </location>
</feature>
<dbReference type="Gene3D" id="3.40.50.300">
    <property type="entry name" value="P-loop containing nucleotide triphosphate hydrolases"/>
    <property type="match status" value="1"/>
</dbReference>
<comment type="caution">
    <text evidence="7">The sequence shown here is derived from an EMBL/GenBank/DDBJ whole genome shotgun (WGS) entry which is preliminary data.</text>
</comment>
<keyword evidence="2" id="KW-0479">Metal-binding</keyword>
<keyword evidence="7" id="KW-0347">Helicase</keyword>
<keyword evidence="2" id="KW-0863">Zinc-finger</keyword>
<keyword evidence="7" id="KW-0067">ATP-binding</keyword>
<keyword evidence="7" id="KW-0547">Nucleotide-binding</keyword>
<dbReference type="InterPro" id="IPR014001">
    <property type="entry name" value="Helicase_ATP-bd"/>
</dbReference>
<dbReference type="PROSITE" id="PS51192">
    <property type="entry name" value="HELICASE_ATP_BIND_1"/>
    <property type="match status" value="1"/>
</dbReference>
<dbReference type="GO" id="GO:0004386">
    <property type="term" value="F:helicase activity"/>
    <property type="evidence" value="ECO:0007669"/>
    <property type="project" value="UniProtKB-KW"/>
</dbReference>
<dbReference type="GO" id="GO:0008270">
    <property type="term" value="F:zinc ion binding"/>
    <property type="evidence" value="ECO:0007669"/>
    <property type="project" value="UniProtKB-KW"/>
</dbReference>
<accession>A0A6B3SPN0</accession>
<keyword evidence="8" id="KW-1185">Reference proteome</keyword>
<dbReference type="InterPro" id="IPR000330">
    <property type="entry name" value="SNF2_N"/>
</dbReference>
<evidence type="ECO:0000259" key="4">
    <source>
        <dbReference type="PROSITE" id="PS50966"/>
    </source>
</evidence>
<dbReference type="InterPro" id="IPR038718">
    <property type="entry name" value="SNF2-like_sf"/>
</dbReference>
<evidence type="ECO:0000313" key="7">
    <source>
        <dbReference type="EMBL" id="NEX62458.1"/>
    </source>
</evidence>
<name>A0A6B3SPN0_9BURK</name>
<dbReference type="AlphaFoldDB" id="A0A6B3SPN0"/>
<dbReference type="GO" id="GO:0005524">
    <property type="term" value="F:ATP binding"/>
    <property type="evidence" value="ECO:0007669"/>
    <property type="project" value="InterPro"/>
</dbReference>
<proteinExistence type="predicted"/>
<dbReference type="Proteomes" id="UP000482155">
    <property type="component" value="Unassembled WGS sequence"/>
</dbReference>
<gene>
    <name evidence="7" type="ORF">G3574_15315</name>
</gene>
<protein>
    <submittedName>
        <fullName evidence="7">DEAD/DEAH box helicase</fullName>
    </submittedName>
</protein>
<keyword evidence="2" id="KW-0862">Zinc</keyword>
<evidence type="ECO:0000259" key="5">
    <source>
        <dbReference type="PROSITE" id="PS51192"/>
    </source>
</evidence>
<feature type="domain" description="Helicase C-terminal" evidence="6">
    <location>
        <begin position="925"/>
        <end position="1085"/>
    </location>
</feature>
<evidence type="ECO:0000256" key="2">
    <source>
        <dbReference type="PROSITE-ProRule" id="PRU00325"/>
    </source>
</evidence>
<dbReference type="Pfam" id="PF00176">
    <property type="entry name" value="SNF2-rel_dom"/>
    <property type="match status" value="1"/>
</dbReference>
<evidence type="ECO:0000259" key="6">
    <source>
        <dbReference type="PROSITE" id="PS51194"/>
    </source>
</evidence>
<dbReference type="Pfam" id="PF00271">
    <property type="entry name" value="Helicase_C"/>
    <property type="match status" value="1"/>
</dbReference>
<dbReference type="RefSeq" id="WP_163964763.1">
    <property type="nucleotide sequence ID" value="NZ_JAAIVB010000050.1"/>
</dbReference>
<evidence type="ECO:0000313" key="8">
    <source>
        <dbReference type="Proteomes" id="UP000482155"/>
    </source>
</evidence>
<reference evidence="7 8" key="1">
    <citation type="submission" date="2020-02" db="EMBL/GenBank/DDBJ databases">
        <authorList>
            <person name="Kim M.K."/>
        </authorList>
    </citation>
    <scope>NUCLEOTIDE SEQUENCE [LARGE SCALE GENOMIC DNA]</scope>
    <source>
        <strain evidence="7 8">17J57-3</strain>
    </source>
</reference>
<evidence type="ECO:0000256" key="1">
    <source>
        <dbReference type="ARBA" id="ARBA00022801"/>
    </source>
</evidence>
<organism evidence="7 8">
    <name type="scientific">Noviherbaspirillum galbum</name>
    <dbReference type="NCBI Taxonomy" id="2709383"/>
    <lineage>
        <taxon>Bacteria</taxon>
        <taxon>Pseudomonadati</taxon>
        <taxon>Pseudomonadota</taxon>
        <taxon>Betaproteobacteria</taxon>
        <taxon>Burkholderiales</taxon>
        <taxon>Oxalobacteraceae</taxon>
        <taxon>Noviherbaspirillum</taxon>
    </lineage>
</organism>
<dbReference type="CDD" id="cd18012">
    <property type="entry name" value="DEXQc_arch_SWI2_SNF2"/>
    <property type="match status" value="1"/>
</dbReference>
<dbReference type="InterPro" id="IPR001650">
    <property type="entry name" value="Helicase_C-like"/>
</dbReference>
<dbReference type="InterPro" id="IPR049730">
    <property type="entry name" value="SNF2/RAD54-like_C"/>
</dbReference>
<dbReference type="InterPro" id="IPR007527">
    <property type="entry name" value="Znf_SWIM"/>
</dbReference>
<feature type="domain" description="Helicase ATP-binding" evidence="5">
    <location>
        <begin position="640"/>
        <end position="800"/>
    </location>
</feature>
<dbReference type="Gene3D" id="3.40.50.10810">
    <property type="entry name" value="Tandem AAA-ATPase domain"/>
    <property type="match status" value="1"/>
</dbReference>
<dbReference type="InterPro" id="IPR027417">
    <property type="entry name" value="P-loop_NTPase"/>
</dbReference>
<evidence type="ECO:0000256" key="3">
    <source>
        <dbReference type="SAM" id="MobiDB-lite"/>
    </source>
</evidence>
<dbReference type="SMART" id="SM00487">
    <property type="entry name" value="DEXDc"/>
    <property type="match status" value="1"/>
</dbReference>
<keyword evidence="1" id="KW-0378">Hydrolase</keyword>